<dbReference type="Pfam" id="PF09357">
    <property type="entry name" value="RteC"/>
    <property type="match status" value="1"/>
</dbReference>
<protein>
    <submittedName>
        <fullName evidence="1">Tetracycline regulation of excision, RteC</fullName>
    </submittedName>
</protein>
<organism evidence="1 2">
    <name type="scientific">Sphingobacterium hungaricum</name>
    <dbReference type="NCBI Taxonomy" id="2082723"/>
    <lineage>
        <taxon>Bacteria</taxon>
        <taxon>Pseudomonadati</taxon>
        <taxon>Bacteroidota</taxon>
        <taxon>Sphingobacteriia</taxon>
        <taxon>Sphingobacteriales</taxon>
        <taxon>Sphingobacteriaceae</taxon>
        <taxon>Sphingobacterium</taxon>
    </lineage>
</organism>
<evidence type="ECO:0000313" key="1">
    <source>
        <dbReference type="EMBL" id="MBE8715304.1"/>
    </source>
</evidence>
<dbReference type="EMBL" id="PRDK01000009">
    <property type="protein sequence ID" value="MBE8715304.1"/>
    <property type="molecule type" value="Genomic_DNA"/>
</dbReference>
<reference evidence="1" key="1">
    <citation type="submission" date="2018-02" db="EMBL/GenBank/DDBJ databases">
        <authorList>
            <person name="Vasarhelyi B.M."/>
            <person name="Deshmukh S."/>
            <person name="Balint B."/>
            <person name="Kukolya J."/>
        </authorList>
    </citation>
    <scope>NUCLEOTIDE SEQUENCE</scope>
    <source>
        <strain evidence="1">KB22</strain>
    </source>
</reference>
<comment type="caution">
    <text evidence="1">The sequence shown here is derived from an EMBL/GenBank/DDBJ whole genome shotgun (WGS) entry which is preliminary data.</text>
</comment>
<gene>
    <name evidence="1" type="ORF">C4F49_16645</name>
</gene>
<dbReference type="Proteomes" id="UP000616201">
    <property type="component" value="Unassembled WGS sequence"/>
</dbReference>
<keyword evidence="2" id="KW-1185">Reference proteome</keyword>
<proteinExistence type="predicted"/>
<evidence type="ECO:0000313" key="2">
    <source>
        <dbReference type="Proteomes" id="UP000616201"/>
    </source>
</evidence>
<dbReference type="AlphaFoldDB" id="A0A928YRT7"/>
<dbReference type="RefSeq" id="WP_196937146.1">
    <property type="nucleotide sequence ID" value="NZ_MU158698.1"/>
</dbReference>
<dbReference type="InterPro" id="IPR018534">
    <property type="entry name" value="Tet_reg_excision_RteC"/>
</dbReference>
<name>A0A928YRT7_9SPHI</name>
<sequence>MEYAWRTIISEVEARKVKIFAKDKKLVGEVYEMMLYLQEILRSLKKSIATNGFDSEREEIYFFREVKPQILGKLIYYNNVYCLEIACPNQKGKIYKRFFSLQLRKLKKEYEEISKLEFFKYYRSGRSDNDQTYFRMGNINYFDGLCSIVFEIDINFSTYYDGIISRIIANDLLYVYLHAKINPSDNDDFNLGDVQAEKDFSWTESKNALIELIYALQASGAISYGKLEIRKMVLVFQKLFKIQMTDPHHAFHRMKQRAGSRTIFLDQLKGSLEEYMNKGL</sequence>
<accession>A0A928YRT7</accession>